<feature type="domain" description="ABC transporter" evidence="4">
    <location>
        <begin position="9"/>
        <end position="246"/>
    </location>
</feature>
<evidence type="ECO:0000313" key="5">
    <source>
        <dbReference type="EMBL" id="CUS03462.2"/>
    </source>
</evidence>
<dbReference type="PANTHER" id="PTHR42788:SF19">
    <property type="entry name" value="ALIPHATIC SULFONATES IMPORT ATP-BINDING PROTEIN SSUB 2"/>
    <property type="match status" value="1"/>
</dbReference>
<dbReference type="InterPro" id="IPR027417">
    <property type="entry name" value="P-loop_NTPase"/>
</dbReference>
<dbReference type="Gene3D" id="3.40.50.300">
    <property type="entry name" value="P-loop containing nucleotide triphosphate hydrolases"/>
    <property type="match status" value="1"/>
</dbReference>
<dbReference type="EMBL" id="LN890655">
    <property type="protein sequence ID" value="CUS03462.2"/>
    <property type="molecule type" value="Genomic_DNA"/>
</dbReference>
<dbReference type="PROSITE" id="PS00211">
    <property type="entry name" value="ABC_TRANSPORTER_1"/>
    <property type="match status" value="1"/>
</dbReference>
<dbReference type="KEGG" id="pbf:CFX0092_A1584"/>
<dbReference type="InterPro" id="IPR017871">
    <property type="entry name" value="ABC_transporter-like_CS"/>
</dbReference>
<keyword evidence="2" id="KW-0547">Nucleotide-binding</keyword>
<dbReference type="AlphaFoldDB" id="A0A160T1S8"/>
<keyword evidence="5" id="KW-0378">Hydrolase</keyword>
<evidence type="ECO:0000256" key="1">
    <source>
        <dbReference type="ARBA" id="ARBA00022448"/>
    </source>
</evidence>
<evidence type="ECO:0000259" key="4">
    <source>
        <dbReference type="PROSITE" id="PS50893"/>
    </source>
</evidence>
<keyword evidence="1" id="KW-0813">Transport</keyword>
<dbReference type="CDD" id="cd03293">
    <property type="entry name" value="ABC_NrtD_SsuB_transporters"/>
    <property type="match status" value="1"/>
</dbReference>
<dbReference type="OrthoDB" id="9784450at2"/>
<dbReference type="PROSITE" id="PS50893">
    <property type="entry name" value="ABC_TRANSPORTER_2"/>
    <property type="match status" value="1"/>
</dbReference>
<dbReference type="PANTHER" id="PTHR42788">
    <property type="entry name" value="TAURINE IMPORT ATP-BINDING PROTEIN-RELATED"/>
    <property type="match status" value="1"/>
</dbReference>
<dbReference type="Pfam" id="PF00005">
    <property type="entry name" value="ABC_tran"/>
    <property type="match status" value="1"/>
</dbReference>
<dbReference type="EC" id="3.6.3.-" evidence="5"/>
<proteinExistence type="predicted"/>
<name>A0A160T1S8_9CHLR</name>
<dbReference type="Proteomes" id="UP000215027">
    <property type="component" value="Chromosome I"/>
</dbReference>
<keyword evidence="6" id="KW-1185">Reference proteome</keyword>
<keyword evidence="3 5" id="KW-0067">ATP-binding</keyword>
<dbReference type="GO" id="GO:0016887">
    <property type="term" value="F:ATP hydrolysis activity"/>
    <property type="evidence" value="ECO:0007669"/>
    <property type="project" value="InterPro"/>
</dbReference>
<dbReference type="SMART" id="SM00382">
    <property type="entry name" value="AAA"/>
    <property type="match status" value="1"/>
</dbReference>
<dbReference type="InterPro" id="IPR003439">
    <property type="entry name" value="ABC_transporter-like_ATP-bd"/>
</dbReference>
<accession>A0A160T1S8</accession>
<organism evidence="5 6">
    <name type="scientific">Candidatus Promineifilum breve</name>
    <dbReference type="NCBI Taxonomy" id="1806508"/>
    <lineage>
        <taxon>Bacteria</taxon>
        <taxon>Bacillati</taxon>
        <taxon>Chloroflexota</taxon>
        <taxon>Ardenticatenia</taxon>
        <taxon>Candidatus Promineifilales</taxon>
        <taxon>Candidatus Promineifilaceae</taxon>
        <taxon>Candidatus Promineifilum</taxon>
    </lineage>
</organism>
<dbReference type="InterPro" id="IPR003593">
    <property type="entry name" value="AAA+_ATPase"/>
</dbReference>
<gene>
    <name evidence="5" type="primary">ssuB</name>
    <name evidence="5" type="ORF">CFX0092_A1584</name>
</gene>
<sequence length="261" mass="27723">MSTPEFLSLHDVGLTFADTGEEVLSGVTLSIRAGAFVALVGRSGVGKSTLLRVIGGLLRPTAGVVRLLGGDPAVSPTPIGIVFQRDNLMPWRTVAENVRLPLEMSRGAGEQGSGGAGELMDGAARVAEALAMVGLSDQGDSYPAQLSGGMAQRVAIARALVHRPELLLLDEPFGALDALTREHMAQELLGIWQAHPVTVLMVTHSIAEAVLLADEVLVMNDRPGRITERIAIDLPRPRALEIEATVAYQEYVARVRAAIRE</sequence>
<dbReference type="SUPFAM" id="SSF52540">
    <property type="entry name" value="P-loop containing nucleoside triphosphate hydrolases"/>
    <property type="match status" value="1"/>
</dbReference>
<dbReference type="RefSeq" id="WP_095042956.1">
    <property type="nucleotide sequence ID" value="NZ_LN890655.1"/>
</dbReference>
<dbReference type="GO" id="GO:0005524">
    <property type="term" value="F:ATP binding"/>
    <property type="evidence" value="ECO:0007669"/>
    <property type="project" value="UniProtKB-KW"/>
</dbReference>
<protein>
    <submittedName>
        <fullName evidence="5">Aliphatic sulfonates import ATP-binding protein SsuB</fullName>
        <ecNumber evidence="5">3.6.3.-</ecNumber>
    </submittedName>
</protein>
<evidence type="ECO:0000313" key="6">
    <source>
        <dbReference type="Proteomes" id="UP000215027"/>
    </source>
</evidence>
<evidence type="ECO:0000256" key="3">
    <source>
        <dbReference type="ARBA" id="ARBA00022840"/>
    </source>
</evidence>
<dbReference type="InterPro" id="IPR050166">
    <property type="entry name" value="ABC_transporter_ATP-bind"/>
</dbReference>
<evidence type="ECO:0000256" key="2">
    <source>
        <dbReference type="ARBA" id="ARBA00022741"/>
    </source>
</evidence>
<reference evidence="5" key="1">
    <citation type="submission" date="2016-01" db="EMBL/GenBank/DDBJ databases">
        <authorList>
            <person name="Mcilroy J.S."/>
            <person name="Karst M S."/>
            <person name="Albertsen M."/>
        </authorList>
    </citation>
    <scope>NUCLEOTIDE SEQUENCE</scope>
    <source>
        <strain evidence="5">Cfx-K</strain>
    </source>
</reference>